<protein>
    <recommendedName>
        <fullName evidence="3">RES domain-containing protein</fullName>
    </recommendedName>
</protein>
<evidence type="ECO:0000313" key="1">
    <source>
        <dbReference type="EMBL" id="CAJ1504194.1"/>
    </source>
</evidence>
<organism evidence="1 2">
    <name type="scientific">[Mycobacterium] holstebronense</name>
    <dbReference type="NCBI Taxonomy" id="3064288"/>
    <lineage>
        <taxon>Bacteria</taxon>
        <taxon>Bacillati</taxon>
        <taxon>Actinomycetota</taxon>
        <taxon>Actinomycetes</taxon>
        <taxon>Mycobacteriales</taxon>
        <taxon>Mycobacteriaceae</taxon>
        <taxon>Mycolicibacterium</taxon>
    </lineage>
</organism>
<proteinExistence type="predicted"/>
<keyword evidence="2" id="KW-1185">Reference proteome</keyword>
<name>A0ABM9LT06_9MYCO</name>
<gene>
    <name evidence="1" type="ORF">MU0102_002183</name>
</gene>
<dbReference type="RefSeq" id="WP_308486846.1">
    <property type="nucleotide sequence ID" value="NZ_OY726398.1"/>
</dbReference>
<sequence length="234" mass="25998">MNAPVTPLPVKRRRWTWPDWPAGLYEDAAGHHYDGEYLDRATLDQCITALARYYVAPAMLFDLATEGTLNLARPDMAGVVAAAWSCTRIPERALPRVDWVDLFRANGYSLNGRHAELPVRAPRLFRGCVPQWLHLGGNRRVVEVDPSGLPADPYAEIVESIDTRIGMAWTTRLATARRFADHRQHAYAITDGQVFATSVAPRYLLAVVGDAVIVDPAGLRVDELESIELKAVAR</sequence>
<dbReference type="EMBL" id="OY726398">
    <property type="protein sequence ID" value="CAJ1504194.1"/>
    <property type="molecule type" value="Genomic_DNA"/>
</dbReference>
<evidence type="ECO:0000313" key="2">
    <source>
        <dbReference type="Proteomes" id="UP001190464"/>
    </source>
</evidence>
<reference evidence="1 2" key="1">
    <citation type="submission" date="2023-08" db="EMBL/GenBank/DDBJ databases">
        <authorList>
            <person name="Folkvardsen B D."/>
            <person name="Norman A."/>
        </authorList>
    </citation>
    <scope>NUCLEOTIDE SEQUENCE [LARGE SCALE GENOMIC DNA]</scope>
    <source>
        <strain evidence="1 2">Mu0102</strain>
    </source>
</reference>
<accession>A0ABM9LT06</accession>
<dbReference type="Proteomes" id="UP001190464">
    <property type="component" value="Chromosome"/>
</dbReference>
<evidence type="ECO:0008006" key="3">
    <source>
        <dbReference type="Google" id="ProtNLM"/>
    </source>
</evidence>